<dbReference type="EC" id="6.1.1.15" evidence="1"/>
<proteinExistence type="predicted"/>
<evidence type="ECO:0000259" key="10">
    <source>
        <dbReference type="PROSITE" id="PS50862"/>
    </source>
</evidence>
<dbReference type="AlphaFoldDB" id="A0A0G0UFV4"/>
<dbReference type="Gene3D" id="3.30.930.10">
    <property type="entry name" value="Bira Bifunctional Protein, Domain 2"/>
    <property type="match status" value="1"/>
</dbReference>
<reference evidence="11 12" key="1">
    <citation type="journal article" date="2015" name="Nature">
        <title>rRNA introns, odd ribosomes, and small enigmatic genomes across a large radiation of phyla.</title>
        <authorList>
            <person name="Brown C.T."/>
            <person name="Hug L.A."/>
            <person name="Thomas B.C."/>
            <person name="Sharon I."/>
            <person name="Castelle C.J."/>
            <person name="Singh A."/>
            <person name="Wilkins M.J."/>
            <person name="Williams K.H."/>
            <person name="Banfield J.F."/>
        </authorList>
    </citation>
    <scope>NUCLEOTIDE SEQUENCE [LARGE SCALE GENOMIC DNA]</scope>
</reference>
<dbReference type="Proteomes" id="UP000034616">
    <property type="component" value="Unassembled WGS sequence"/>
</dbReference>
<dbReference type="InterPro" id="IPR044140">
    <property type="entry name" value="ProRS_anticodon_short"/>
</dbReference>
<dbReference type="GO" id="GO:0004827">
    <property type="term" value="F:proline-tRNA ligase activity"/>
    <property type="evidence" value="ECO:0007669"/>
    <property type="project" value="UniProtKB-EC"/>
</dbReference>
<evidence type="ECO:0000256" key="5">
    <source>
        <dbReference type="ARBA" id="ARBA00022840"/>
    </source>
</evidence>
<dbReference type="GO" id="GO:0005524">
    <property type="term" value="F:ATP binding"/>
    <property type="evidence" value="ECO:0007669"/>
    <property type="project" value="UniProtKB-KW"/>
</dbReference>
<dbReference type="Pfam" id="PF00587">
    <property type="entry name" value="tRNA-synt_2b"/>
    <property type="match status" value="1"/>
</dbReference>
<dbReference type="GO" id="GO:0005829">
    <property type="term" value="C:cytosol"/>
    <property type="evidence" value="ECO:0007669"/>
    <property type="project" value="TreeGrafter"/>
</dbReference>
<evidence type="ECO:0000256" key="9">
    <source>
        <dbReference type="ARBA" id="ARBA00047671"/>
    </source>
</evidence>
<dbReference type="InterPro" id="IPR045864">
    <property type="entry name" value="aa-tRNA-synth_II/BPL/LPL"/>
</dbReference>
<dbReference type="PATRIC" id="fig|1618985.3.peg.24"/>
<feature type="domain" description="Aminoacyl-transfer RNA synthetases class-II family profile" evidence="10">
    <location>
        <begin position="38"/>
        <end position="315"/>
    </location>
</feature>
<comment type="caution">
    <text evidence="11">The sequence shown here is derived from an EMBL/GenBank/DDBJ whole genome shotgun (WGS) entry which is preliminary data.</text>
</comment>
<gene>
    <name evidence="11" type="ORF">UU35_C0001G0025</name>
</gene>
<evidence type="ECO:0000256" key="4">
    <source>
        <dbReference type="ARBA" id="ARBA00022741"/>
    </source>
</evidence>
<evidence type="ECO:0000313" key="11">
    <source>
        <dbReference type="EMBL" id="KKR87744.1"/>
    </source>
</evidence>
<keyword evidence="4" id="KW-0547">Nucleotide-binding</keyword>
<name>A0A0G0UFV4_9BACT</name>
<dbReference type="EMBL" id="LCAH01000001">
    <property type="protein sequence ID" value="KKR87744.1"/>
    <property type="molecule type" value="Genomic_DNA"/>
</dbReference>
<dbReference type="SUPFAM" id="SSF55681">
    <property type="entry name" value="Class II aaRS and biotin synthetases"/>
    <property type="match status" value="1"/>
</dbReference>
<dbReference type="PRINTS" id="PR01046">
    <property type="entry name" value="TRNASYNTHPRO"/>
</dbReference>
<protein>
    <recommendedName>
        <fullName evidence="2">Proline--tRNA ligase</fullName>
        <ecNumber evidence="1">6.1.1.15</ecNumber>
    </recommendedName>
    <alternativeName>
        <fullName evidence="8">Prolyl-tRNA synthetase</fullName>
    </alternativeName>
</protein>
<dbReference type="InterPro" id="IPR036621">
    <property type="entry name" value="Anticodon-bd_dom_sf"/>
</dbReference>
<dbReference type="CDD" id="cd00861">
    <property type="entry name" value="ProRS_anticodon_short"/>
    <property type="match status" value="1"/>
</dbReference>
<evidence type="ECO:0000256" key="1">
    <source>
        <dbReference type="ARBA" id="ARBA00012831"/>
    </source>
</evidence>
<comment type="catalytic activity">
    <reaction evidence="9">
        <text>tRNA(Pro) + L-proline + ATP = L-prolyl-tRNA(Pro) + AMP + diphosphate</text>
        <dbReference type="Rhea" id="RHEA:14305"/>
        <dbReference type="Rhea" id="RHEA-COMP:9700"/>
        <dbReference type="Rhea" id="RHEA-COMP:9702"/>
        <dbReference type="ChEBI" id="CHEBI:30616"/>
        <dbReference type="ChEBI" id="CHEBI:33019"/>
        <dbReference type="ChEBI" id="CHEBI:60039"/>
        <dbReference type="ChEBI" id="CHEBI:78442"/>
        <dbReference type="ChEBI" id="CHEBI:78532"/>
        <dbReference type="ChEBI" id="CHEBI:456215"/>
        <dbReference type="EC" id="6.1.1.15"/>
    </reaction>
</comment>
<keyword evidence="3 11" id="KW-0436">Ligase</keyword>
<dbReference type="PANTHER" id="PTHR42753">
    <property type="entry name" value="MITOCHONDRIAL RIBOSOME PROTEIN L39/PROLYL-TRNA LIGASE FAMILY MEMBER"/>
    <property type="match status" value="1"/>
</dbReference>
<dbReference type="GO" id="GO:0006433">
    <property type="term" value="P:prolyl-tRNA aminoacylation"/>
    <property type="evidence" value="ECO:0007669"/>
    <property type="project" value="InterPro"/>
</dbReference>
<dbReference type="InterPro" id="IPR004154">
    <property type="entry name" value="Anticodon-bd"/>
</dbReference>
<evidence type="ECO:0000256" key="8">
    <source>
        <dbReference type="ARBA" id="ARBA00029731"/>
    </source>
</evidence>
<dbReference type="PROSITE" id="PS50862">
    <property type="entry name" value="AA_TRNA_LIGASE_II"/>
    <property type="match status" value="1"/>
</dbReference>
<evidence type="ECO:0000256" key="7">
    <source>
        <dbReference type="ARBA" id="ARBA00023146"/>
    </source>
</evidence>
<organism evidence="11 12">
    <name type="scientific">Candidatus Uhrbacteria bacterium GW2011_GWC2_41_11</name>
    <dbReference type="NCBI Taxonomy" id="1618985"/>
    <lineage>
        <taxon>Bacteria</taxon>
        <taxon>Candidatus Uhriibacteriota</taxon>
    </lineage>
</organism>
<evidence type="ECO:0000256" key="6">
    <source>
        <dbReference type="ARBA" id="ARBA00022917"/>
    </source>
</evidence>
<evidence type="ECO:0000313" key="12">
    <source>
        <dbReference type="Proteomes" id="UP000034616"/>
    </source>
</evidence>
<dbReference type="InterPro" id="IPR002314">
    <property type="entry name" value="aa-tRNA-synt_IIb"/>
</dbReference>
<keyword evidence="5" id="KW-0067">ATP-binding</keyword>
<dbReference type="SUPFAM" id="SSF52954">
    <property type="entry name" value="Class II aaRS ABD-related"/>
    <property type="match status" value="1"/>
</dbReference>
<accession>A0A0G0UFV4</accession>
<evidence type="ECO:0000256" key="2">
    <source>
        <dbReference type="ARBA" id="ARBA00019110"/>
    </source>
</evidence>
<dbReference type="InterPro" id="IPR002316">
    <property type="entry name" value="Pro-tRNA-ligase_IIa"/>
</dbReference>
<dbReference type="InterPro" id="IPR050062">
    <property type="entry name" value="Pro-tRNA_synthetase"/>
</dbReference>
<keyword evidence="6" id="KW-0648">Protein biosynthesis</keyword>
<evidence type="ECO:0000256" key="3">
    <source>
        <dbReference type="ARBA" id="ARBA00022598"/>
    </source>
</evidence>
<dbReference type="InterPro" id="IPR006195">
    <property type="entry name" value="aa-tRNA-synth_II"/>
</dbReference>
<dbReference type="Gene3D" id="3.40.50.800">
    <property type="entry name" value="Anticodon-binding domain"/>
    <property type="match status" value="1"/>
</dbReference>
<dbReference type="PANTHER" id="PTHR42753:SF2">
    <property type="entry name" value="PROLINE--TRNA LIGASE"/>
    <property type="match status" value="1"/>
</dbReference>
<keyword evidence="7" id="KW-0030">Aminoacyl-tRNA synthetase</keyword>
<sequence length="425" mass="47933">MRYSCLFSQTNKTALHDTESVNARLLTQAGFVDQEMAGVYTWLPLGLSVMKNVEQIVREEMNKLGASEIFMPSLQPKEYWDITNRWNNVDILFKIQSQTEKQYALGASHEEVVTPLVQKFVHSYRDLPAVVYQINTKFRDELRAKSGVLRGREFRMKDMYSFHATQEDLTVFYERVLRAYVDVFSRCGLNVKVVQASGGIFTQNPSHEFQAITSAGEDVIVACEKCEFGQNSEVATVQENNACPMCGAKLFKTKGVEVGNIFDLGTKYSDAFDLNFSTEDGQRKRVLMGCYGIGTTRLIGAIVEASHDEKGIIWPKSVAPYPIHLVSLNAKDSVVTDQVYATASALYDECTSAGIEIFWDDRADVSAGEKFADADLIGIPLRLVISERTLRENAVEWKERYLSESKQVSLENIREEVELFIHEPS</sequence>
<dbReference type="Pfam" id="PF03129">
    <property type="entry name" value="HGTP_anticodon"/>
    <property type="match status" value="1"/>
</dbReference>